<dbReference type="Gene3D" id="1.10.101.10">
    <property type="entry name" value="PGBD-like superfamily/PGBD"/>
    <property type="match status" value="1"/>
</dbReference>
<dbReference type="InterPro" id="IPR036365">
    <property type="entry name" value="PGBD-like_sf"/>
</dbReference>
<feature type="non-terminal residue" evidence="3">
    <location>
        <position position="198"/>
    </location>
</feature>
<feature type="domain" description="Peptidoglycan binding-like" evidence="2">
    <location>
        <begin position="85"/>
        <end position="139"/>
    </location>
</feature>
<evidence type="ECO:0000313" key="4">
    <source>
        <dbReference type="Proteomes" id="UP000248925"/>
    </source>
</evidence>
<comment type="caution">
    <text evidence="3">The sequence shown here is derived from an EMBL/GenBank/DDBJ whole genome shotgun (WGS) entry which is preliminary data.</text>
</comment>
<keyword evidence="4" id="KW-1185">Reference proteome</keyword>
<sequence>MSRTVCLLAFTTTMVCFPLAASAASGAEPISATSINAARLDAIPASYEPAPNNVDPIATGSIGASATSAQVATLVRKSEAEVPSAAVAKLQVLLDRAGASPGVIDGLDGANFRNAVSAFEAMKRLPEDAKIGPQVIAAIDGVNQVIGSYVIEAQDIAVVVGPIPKDYARMAEMKYLGYATVTEGLAERFHMGEDLLKA</sequence>
<dbReference type="InterPro" id="IPR002477">
    <property type="entry name" value="Peptidoglycan-bd-like"/>
</dbReference>
<protein>
    <recommendedName>
        <fullName evidence="2">Peptidoglycan binding-like domain-containing protein</fullName>
    </recommendedName>
</protein>
<gene>
    <name evidence="3" type="ORF">CPY51_06320</name>
</gene>
<dbReference type="AlphaFoldDB" id="A0A2W4CRY5"/>
<evidence type="ECO:0000256" key="1">
    <source>
        <dbReference type="SAM" id="SignalP"/>
    </source>
</evidence>
<dbReference type="Proteomes" id="UP000248925">
    <property type="component" value="Unassembled WGS sequence"/>
</dbReference>
<dbReference type="InterPro" id="IPR036366">
    <property type="entry name" value="PGBDSf"/>
</dbReference>
<dbReference type="EMBL" id="PCDP01000019">
    <property type="protein sequence ID" value="PZM15447.1"/>
    <property type="molecule type" value="Genomic_DNA"/>
</dbReference>
<name>A0A2W4CRY5_9HYPH</name>
<dbReference type="SUPFAM" id="SSF47090">
    <property type="entry name" value="PGBD-like"/>
    <property type="match status" value="1"/>
</dbReference>
<feature type="chain" id="PRO_5016030299" description="Peptidoglycan binding-like domain-containing protein" evidence="1">
    <location>
        <begin position="24"/>
        <end position="198"/>
    </location>
</feature>
<organism evidence="3 4">
    <name type="scientific">Rhizobium tubonense</name>
    <dbReference type="NCBI Taxonomy" id="484088"/>
    <lineage>
        <taxon>Bacteria</taxon>
        <taxon>Pseudomonadati</taxon>
        <taxon>Pseudomonadota</taxon>
        <taxon>Alphaproteobacteria</taxon>
        <taxon>Hyphomicrobiales</taxon>
        <taxon>Rhizobiaceae</taxon>
        <taxon>Rhizobium/Agrobacterium group</taxon>
        <taxon>Rhizobium</taxon>
    </lineage>
</organism>
<reference evidence="3 4" key="1">
    <citation type="journal article" date="2018" name="Sci. Rep.">
        <title>Rhizobium tumorigenes sp. nov., a novel plant tumorigenic bacterium isolated from cane gall tumors on thornless blackberry.</title>
        <authorList>
            <person name="Kuzmanovi N."/>
            <person name="Smalla K."/>
            <person name="Gronow S."/>
            <person name="PuBawska J."/>
        </authorList>
    </citation>
    <scope>NUCLEOTIDE SEQUENCE [LARGE SCALE GENOMIC DNA]</scope>
    <source>
        <strain evidence="3 4">CCBAU 85046</strain>
    </source>
</reference>
<dbReference type="Pfam" id="PF01471">
    <property type="entry name" value="PG_binding_1"/>
    <property type="match status" value="1"/>
</dbReference>
<proteinExistence type="predicted"/>
<accession>A0A2W4CRY5</accession>
<keyword evidence="1" id="KW-0732">Signal</keyword>
<dbReference type="RefSeq" id="WP_195909439.1">
    <property type="nucleotide sequence ID" value="NZ_PCDP01000019.1"/>
</dbReference>
<evidence type="ECO:0000259" key="2">
    <source>
        <dbReference type="Pfam" id="PF01471"/>
    </source>
</evidence>
<evidence type="ECO:0000313" key="3">
    <source>
        <dbReference type="EMBL" id="PZM15447.1"/>
    </source>
</evidence>
<feature type="signal peptide" evidence="1">
    <location>
        <begin position="1"/>
        <end position="23"/>
    </location>
</feature>